<proteinExistence type="predicted"/>
<sequence>MPHSKYHIDYLNSVFQALPQGNLPMTLSEYDGFVTGILVCPVDVAPSEWLPHVWGATQDAHFPDQHTAEVTIDAVLAHFDVVAADMARLAQIQPVFEALGTGKPCVWEPWIDGFMRATALRPVAWQAFFEQADEAVQSIMAFLQALHDIYTGKSRLSCSEIDAIDSSACEIIPSCIMRIARCSRPDRSQAQAANAPNKPGNLVC</sequence>
<evidence type="ECO:0000313" key="2">
    <source>
        <dbReference type="Proteomes" id="UP000645462"/>
    </source>
</evidence>
<keyword evidence="2" id="KW-1185">Reference proteome</keyword>
<dbReference type="InterPro" id="IPR036255">
    <property type="entry name" value="YgfB-like_sf"/>
</dbReference>
<accession>A0ABQ1L3G0</accession>
<protein>
    <recommendedName>
        <fullName evidence="3">YecA family protein</fullName>
    </recommendedName>
</protein>
<dbReference type="Gene3D" id="1.20.120.740">
    <property type="entry name" value="YgfB uncharacterised protein family UPF0149, PF03695"/>
    <property type="match status" value="1"/>
</dbReference>
<dbReference type="SUPFAM" id="SSF101327">
    <property type="entry name" value="YgfB-like"/>
    <property type="match status" value="1"/>
</dbReference>
<organism evidence="1 2">
    <name type="scientific">Marivita lacus</name>
    <dbReference type="NCBI Taxonomy" id="1323742"/>
    <lineage>
        <taxon>Bacteria</taxon>
        <taxon>Pseudomonadati</taxon>
        <taxon>Pseudomonadota</taxon>
        <taxon>Alphaproteobacteria</taxon>
        <taxon>Rhodobacterales</taxon>
        <taxon>Roseobacteraceae</taxon>
        <taxon>Marivita</taxon>
    </lineage>
</organism>
<dbReference type="NCBIfam" id="TIGR02292">
    <property type="entry name" value="ygfB_yecA"/>
    <property type="match status" value="1"/>
</dbReference>
<dbReference type="Proteomes" id="UP000645462">
    <property type="component" value="Unassembled WGS sequence"/>
</dbReference>
<name>A0ABQ1L3G0_9RHOB</name>
<comment type="caution">
    <text evidence="1">The sequence shown here is derived from an EMBL/GenBank/DDBJ whole genome shotgun (WGS) entry which is preliminary data.</text>
</comment>
<reference evidence="2" key="1">
    <citation type="journal article" date="2019" name="Int. J. Syst. Evol. Microbiol.">
        <title>The Global Catalogue of Microorganisms (GCM) 10K type strain sequencing project: providing services to taxonomists for standard genome sequencing and annotation.</title>
        <authorList>
            <consortium name="The Broad Institute Genomics Platform"/>
            <consortium name="The Broad Institute Genome Sequencing Center for Infectious Disease"/>
            <person name="Wu L."/>
            <person name="Ma J."/>
        </authorList>
    </citation>
    <scope>NUCLEOTIDE SEQUENCE [LARGE SCALE GENOMIC DNA]</scope>
    <source>
        <strain evidence="2">CGMCC 1.12478</strain>
    </source>
</reference>
<evidence type="ECO:0008006" key="3">
    <source>
        <dbReference type="Google" id="ProtNLM"/>
    </source>
</evidence>
<dbReference type="Pfam" id="PF03695">
    <property type="entry name" value="UPF0149"/>
    <property type="match status" value="1"/>
</dbReference>
<evidence type="ECO:0000313" key="1">
    <source>
        <dbReference type="EMBL" id="GGC18846.1"/>
    </source>
</evidence>
<gene>
    <name evidence="1" type="ORF">GCM10011363_39390</name>
</gene>
<dbReference type="EMBL" id="BMFC01000015">
    <property type="protein sequence ID" value="GGC18846.1"/>
    <property type="molecule type" value="Genomic_DNA"/>
</dbReference>
<dbReference type="InterPro" id="IPR011978">
    <property type="entry name" value="YgfB-like"/>
</dbReference>
<dbReference type="RefSeq" id="WP_188483814.1">
    <property type="nucleotide sequence ID" value="NZ_BMFC01000015.1"/>
</dbReference>